<sequence>MKESYNEGLASHIGPESCLDNPRGCGKALTGESTGGLLSSEITCYQRQTSWTVRECNMVGRVNRERSTALAESWNLACADTLRAGIGRSREGVSVNE</sequence>
<organism evidence="2 3">
    <name type="scientific">Pontiella sulfatireligans</name>
    <dbReference type="NCBI Taxonomy" id="2750658"/>
    <lineage>
        <taxon>Bacteria</taxon>
        <taxon>Pseudomonadati</taxon>
        <taxon>Kiritimatiellota</taxon>
        <taxon>Kiritimatiellia</taxon>
        <taxon>Kiritimatiellales</taxon>
        <taxon>Pontiellaceae</taxon>
        <taxon>Pontiella</taxon>
    </lineage>
</organism>
<evidence type="ECO:0000313" key="2">
    <source>
        <dbReference type="EMBL" id="VGO22848.1"/>
    </source>
</evidence>
<reference evidence="2 3" key="1">
    <citation type="submission" date="2019-04" db="EMBL/GenBank/DDBJ databases">
        <authorList>
            <person name="Van Vliet M D."/>
        </authorList>
    </citation>
    <scope>NUCLEOTIDE SEQUENCE [LARGE SCALE GENOMIC DNA]</scope>
    <source>
        <strain evidence="2 3">F21</strain>
    </source>
</reference>
<dbReference type="EMBL" id="CAAHFH010000002">
    <property type="protein sequence ID" value="VGO22848.1"/>
    <property type="molecule type" value="Genomic_DNA"/>
</dbReference>
<name>A0A6C2URG6_9BACT</name>
<proteinExistence type="predicted"/>
<dbReference type="AlphaFoldDB" id="A0A6C2URG6"/>
<keyword evidence="3" id="KW-1185">Reference proteome</keyword>
<accession>A0A6C2URG6</accession>
<evidence type="ECO:0000256" key="1">
    <source>
        <dbReference type="SAM" id="MobiDB-lite"/>
    </source>
</evidence>
<gene>
    <name evidence="2" type="ORF">SCARR_04945</name>
</gene>
<dbReference type="Proteomes" id="UP000346198">
    <property type="component" value="Unassembled WGS sequence"/>
</dbReference>
<evidence type="ECO:0000313" key="3">
    <source>
        <dbReference type="Proteomes" id="UP000346198"/>
    </source>
</evidence>
<feature type="region of interest" description="Disordered" evidence="1">
    <location>
        <begin position="1"/>
        <end position="22"/>
    </location>
</feature>
<protein>
    <submittedName>
        <fullName evidence="2">Uncharacterized protein</fullName>
    </submittedName>
</protein>